<dbReference type="RefSeq" id="WP_166535638.1">
    <property type="nucleotide sequence ID" value="NZ_JAABLM010000001.1"/>
</dbReference>
<dbReference type="EMBL" id="JAABLM010000001">
    <property type="protein sequence ID" value="NBL63811.1"/>
    <property type="molecule type" value="Genomic_DNA"/>
</dbReference>
<name>A0ABW9Z535_9FLAO</name>
<organism evidence="1 2">
    <name type="scientific">Flavobacterium ichthyis</name>
    <dbReference type="NCBI Taxonomy" id="2698827"/>
    <lineage>
        <taxon>Bacteria</taxon>
        <taxon>Pseudomonadati</taxon>
        <taxon>Bacteroidota</taxon>
        <taxon>Flavobacteriia</taxon>
        <taxon>Flavobacteriales</taxon>
        <taxon>Flavobacteriaceae</taxon>
        <taxon>Flavobacterium</taxon>
    </lineage>
</organism>
<accession>A0ABW9Z535</accession>
<keyword evidence="2" id="KW-1185">Reference proteome</keyword>
<comment type="caution">
    <text evidence="1">The sequence shown here is derived from an EMBL/GenBank/DDBJ whole genome shotgun (WGS) entry which is preliminary data.</text>
</comment>
<protein>
    <submittedName>
        <fullName evidence="1">Uncharacterized protein</fullName>
    </submittedName>
</protein>
<gene>
    <name evidence="1" type="ORF">GV828_01205</name>
</gene>
<sequence>MRKILFFTVSVFFLAFYDGNAQEVDNKKQAIAKAIEDYFFLERENIHVQFSKEVYLTNEKIWFKGYVYHRKNNLPFYNTTNVYAVFMTKMEEK</sequence>
<evidence type="ECO:0000313" key="1">
    <source>
        <dbReference type="EMBL" id="NBL63811.1"/>
    </source>
</evidence>
<dbReference type="Proteomes" id="UP000798602">
    <property type="component" value="Unassembled WGS sequence"/>
</dbReference>
<reference evidence="2" key="1">
    <citation type="submission" date="2020-01" db="EMBL/GenBank/DDBJ databases">
        <title>Sphingomonas sp. strain CSW-10.</title>
        <authorList>
            <person name="Chen W.-M."/>
        </authorList>
    </citation>
    <scope>NUCLEOTIDE SEQUENCE [LARGE SCALE GENOMIC DNA]</scope>
    <source>
        <strain evidence="2">NST-5</strain>
    </source>
</reference>
<proteinExistence type="predicted"/>
<evidence type="ECO:0000313" key="2">
    <source>
        <dbReference type="Proteomes" id="UP000798602"/>
    </source>
</evidence>